<dbReference type="InterPro" id="IPR043724">
    <property type="entry name" value="DUF5666"/>
</dbReference>
<dbReference type="Proteomes" id="UP000031586">
    <property type="component" value="Unassembled WGS sequence"/>
</dbReference>
<evidence type="ECO:0000313" key="4">
    <source>
        <dbReference type="Proteomes" id="UP000031586"/>
    </source>
</evidence>
<dbReference type="EMBL" id="JPRD01000028">
    <property type="protein sequence ID" value="KIF51829.1"/>
    <property type="molecule type" value="Genomic_DNA"/>
</dbReference>
<gene>
    <name evidence="3" type="ORF">H735_16880</name>
</gene>
<feature type="domain" description="DUF5666" evidence="2">
    <location>
        <begin position="369"/>
        <end position="416"/>
    </location>
</feature>
<proteinExistence type="predicted"/>
<reference evidence="3 4" key="1">
    <citation type="submission" date="2014-07" db="EMBL/GenBank/DDBJ databases">
        <title>Unique and conserved regions in Vibrio harveyi and related species in comparison with the shrimp pathogen Vibrio harveyi CAIM 1792.</title>
        <authorList>
            <person name="Espinoza-Valles I."/>
            <person name="Vora G."/>
            <person name="Leekitcharoenphon P."/>
            <person name="Ussery D."/>
            <person name="Hoj L."/>
            <person name="Gomez-Gil B."/>
        </authorList>
    </citation>
    <scope>NUCLEOTIDE SEQUENCE [LARGE SCALE GENOMIC DNA]</scope>
    <source>
        <strain evidence="4">CAIM 1854 / LMG 25443</strain>
    </source>
</reference>
<dbReference type="AlphaFoldDB" id="A0A0C1Z6P4"/>
<protein>
    <recommendedName>
        <fullName evidence="2">DUF5666 domain-containing protein</fullName>
    </recommendedName>
</protein>
<comment type="caution">
    <text evidence="3">The sequence shown here is derived from an EMBL/GenBank/DDBJ whole genome shotgun (WGS) entry which is preliminary data.</text>
</comment>
<evidence type="ECO:0000313" key="3">
    <source>
        <dbReference type="EMBL" id="KIF51829.1"/>
    </source>
</evidence>
<feature type="domain" description="DUF5666" evidence="2">
    <location>
        <begin position="178"/>
        <end position="234"/>
    </location>
</feature>
<feature type="region of interest" description="Disordered" evidence="1">
    <location>
        <begin position="19"/>
        <end position="38"/>
    </location>
</feature>
<evidence type="ECO:0000256" key="1">
    <source>
        <dbReference type="SAM" id="MobiDB-lite"/>
    </source>
</evidence>
<dbReference type="RefSeq" id="WP_020197295.1">
    <property type="nucleotide sequence ID" value="NZ_BAOH01000112.1"/>
</dbReference>
<accession>A0A0C1Z6P4</accession>
<dbReference type="PATRIC" id="fig|1229493.5.peg.2526"/>
<feature type="compositionally biased region" description="Gly residues" evidence="1">
    <location>
        <begin position="19"/>
        <end position="28"/>
    </location>
</feature>
<sequence length="419" mass="45356">MKKLALVAAVGLALSGCGGSGDGGGDNTGGSVTPPVTEPSIASVTGSIEKVNGNKITVNGRPFTVESVKFNNTTLPNFTFTPNMTNMMVQVNTAQKASSATVTLEPTMAGLVTYRNGTSFAVNGITLKYADLPSDIGVGDWVFVSSLPTADAGYKVLSVVVIDVDDEYPFLKDHYEIEGRIASINTNEEMFVLGSDIHVNYGNARLPMDGLKVGQWVEVEGHNAGDHFAATEIELDSYDIDNAFDDSDIEGIITSVEDLHTSMPSFTLNYRGSFATDSSTCYRLDDSYSCDSSLKTNLKQGVEVEVTSKNVSGQRIASIVEFDQPDWDDNQGNWKGKEFECGGRVSNAIFNEKTNELVSFKVSRCENDSEQMIANNEVIVDTQTRFEHIDKKNINGTPVEVEGIIINGQNIAREVELDD</sequence>
<name>A0A0C1Z6P4_9VIBR</name>
<dbReference type="Pfam" id="PF18914">
    <property type="entry name" value="DUF5666"/>
    <property type="match status" value="2"/>
</dbReference>
<organism evidence="3 4">
    <name type="scientific">Vibrio owensii CAIM 1854 = LMG 25443</name>
    <dbReference type="NCBI Taxonomy" id="1229493"/>
    <lineage>
        <taxon>Bacteria</taxon>
        <taxon>Pseudomonadati</taxon>
        <taxon>Pseudomonadota</taxon>
        <taxon>Gammaproteobacteria</taxon>
        <taxon>Vibrionales</taxon>
        <taxon>Vibrionaceae</taxon>
        <taxon>Vibrio</taxon>
    </lineage>
</organism>
<evidence type="ECO:0000259" key="2">
    <source>
        <dbReference type="Pfam" id="PF18914"/>
    </source>
</evidence>
<dbReference type="PROSITE" id="PS51257">
    <property type="entry name" value="PROKAR_LIPOPROTEIN"/>
    <property type="match status" value="1"/>
</dbReference>